<sequence length="92" mass="10363">MNRTATRTRRTATLTIEDEFTGEVLHRAEVRSLTAAKAEMMREIEGWTLPTIARRDDEGSTVLMTGLTHYDLIRIVEGEDVETVGHAYIDVA</sequence>
<reference evidence="1 2" key="1">
    <citation type="submission" date="2020-12" db="EMBL/GenBank/DDBJ databases">
        <authorList>
            <person name="Mahalingham V.A."/>
            <person name="Abad L.A."/>
            <person name="Dennis E.A."/>
            <person name="Alston T.C."/>
            <person name="Buckley J.R."/>
            <person name="Cao N.T."/>
            <person name="Cole K.B."/>
            <person name="Davis H.C."/>
            <person name="Fisher D.E."/>
            <person name="Jennings A.R."/>
            <person name="Litwin A.R."/>
            <person name="McCartney J.B."/>
            <person name="Mitchell K.E."/>
            <person name="Nasser J.B."/>
            <person name="Paudel P."/>
            <person name="Richoux S.A."/>
            <person name="Sisung K.L."/>
            <person name="Smith M.L."/>
            <person name="Sonnier C.R."/>
            <person name="Underwood K.G."/>
            <person name="Hunter C.W."/>
            <person name="Gottschalck B.A."/>
            <person name="Wiggina Z.F."/>
            <person name="Spears T.J."/>
            <person name="Hancock A.M."/>
            <person name="Gissendanner C.R."/>
            <person name="Findley A.M."/>
            <person name="Garlena R.A."/>
            <person name="Russell D.A."/>
            <person name="Jacobs-Sera D."/>
            <person name="Hatfull G.F."/>
        </authorList>
    </citation>
    <scope>NUCLEOTIDE SEQUENCE [LARGE SCALE GENOMIC DNA]</scope>
</reference>
<proteinExistence type="predicted"/>
<dbReference type="KEGG" id="vg:63027203"/>
<protein>
    <submittedName>
        <fullName evidence="1">Uncharacterized protein</fullName>
    </submittedName>
</protein>
<dbReference type="GeneID" id="63027203"/>
<name>A0A7T1KSD1_9CAUD</name>
<dbReference type="RefSeq" id="YP_010002652.1">
    <property type="nucleotide sequence ID" value="NC_053246.1"/>
</dbReference>
<gene>
    <name evidence="1" type="primary">91</name>
    <name evidence="1" type="ORF">SEA_LILBEANIE_91</name>
</gene>
<accession>A0A7T1KSD1</accession>
<dbReference type="EMBL" id="MW314850">
    <property type="protein sequence ID" value="QPO17169.1"/>
    <property type="molecule type" value="Genomic_DNA"/>
</dbReference>
<keyword evidence="2" id="KW-1185">Reference proteome</keyword>
<evidence type="ECO:0000313" key="2">
    <source>
        <dbReference type="Proteomes" id="UP000594820"/>
    </source>
</evidence>
<evidence type="ECO:0000313" key="1">
    <source>
        <dbReference type="EMBL" id="QPO17169.1"/>
    </source>
</evidence>
<organism evidence="1 2">
    <name type="scientific">Gordonia phage Lilbeanie</name>
    <dbReference type="NCBI Taxonomy" id="2794947"/>
    <lineage>
        <taxon>Viruses</taxon>
        <taxon>Duplodnaviria</taxon>
        <taxon>Heunggongvirae</taxon>
        <taxon>Uroviricota</taxon>
        <taxon>Caudoviricetes</taxon>
        <taxon>Stackebrandtviridae</taxon>
        <taxon>Lilbeanievirus</taxon>
        <taxon>Lilbeanievirus lilbeanie</taxon>
    </lineage>
</organism>
<dbReference type="Proteomes" id="UP000594820">
    <property type="component" value="Segment"/>
</dbReference>